<proteinExistence type="predicted"/>
<gene>
    <name evidence="3" type="ORF">RhiirA1_441676</name>
    <name evidence="2" type="ORF">RhiirA5_397954</name>
</gene>
<evidence type="ECO:0000313" key="4">
    <source>
        <dbReference type="Proteomes" id="UP000232688"/>
    </source>
</evidence>
<dbReference type="EMBL" id="LLXJ01000362">
    <property type="protein sequence ID" value="PKC10698.1"/>
    <property type="molecule type" value="Genomic_DNA"/>
</dbReference>
<comment type="caution">
    <text evidence="2">The sequence shown here is derived from an EMBL/GenBank/DDBJ whole genome shotgun (WGS) entry which is preliminary data.</text>
</comment>
<dbReference type="AlphaFoldDB" id="A0A2I1EEQ2"/>
<evidence type="ECO:0000313" key="2">
    <source>
        <dbReference type="EMBL" id="PKC10698.1"/>
    </source>
</evidence>
<dbReference type="OrthoDB" id="10440571at2759"/>
<feature type="coiled-coil region" evidence="1">
    <location>
        <begin position="135"/>
        <end position="162"/>
    </location>
</feature>
<protein>
    <submittedName>
        <fullName evidence="2">Uncharacterized protein</fullName>
    </submittedName>
</protein>
<reference evidence="3 4" key="3">
    <citation type="submission" date="2017-10" db="EMBL/GenBank/DDBJ databases">
        <title>Extensive intraspecific genome diversity in a model arbuscular mycorrhizal fungus.</title>
        <authorList>
            <person name="Chen E.C.H."/>
            <person name="Morin E."/>
            <person name="Baudet D."/>
            <person name="Noel J."/>
            <person name="Ndikumana S."/>
            <person name="Charron P."/>
            <person name="St-Onge C."/>
            <person name="Giorgi J."/>
            <person name="Grigoriev I.V."/>
            <person name="Roux C."/>
            <person name="Martin F.M."/>
            <person name="Corradi N."/>
        </authorList>
    </citation>
    <scope>NUCLEOTIDE SEQUENCE [LARGE SCALE GENOMIC DNA]</scope>
    <source>
        <strain evidence="3 4">A1</strain>
    </source>
</reference>
<evidence type="ECO:0000313" key="3">
    <source>
        <dbReference type="EMBL" id="PKC66512.1"/>
    </source>
</evidence>
<reference evidence="2 5" key="1">
    <citation type="submission" date="2016-04" db="EMBL/GenBank/DDBJ databases">
        <title>Genome analyses suggest a sexual origin of heterokaryosis in a supposedly ancient asexual fungus.</title>
        <authorList>
            <person name="Ropars J."/>
            <person name="Sedzielewska K."/>
            <person name="Noel J."/>
            <person name="Charron P."/>
            <person name="Farinelli L."/>
            <person name="Marton T."/>
            <person name="Kruger M."/>
            <person name="Pelin A."/>
            <person name="Brachmann A."/>
            <person name="Corradi N."/>
        </authorList>
    </citation>
    <scope>NUCLEOTIDE SEQUENCE [LARGE SCALE GENOMIC DNA]</scope>
    <source>
        <strain evidence="2 5">A5</strain>
    </source>
</reference>
<accession>A0A2I1EEQ2</accession>
<name>A0A2I1EEQ2_9GLOM</name>
<sequence>MEEIFLKGGSNIALTKNERTYFFRMFDAELNATEIKKRYEWQAYKKLNEESMKKEHEIIRDYNKNLGGHFAKIIKINKIKYILIYFNNESDLLKAIYRSTMEEDLGKGLQIKSQDELIGKEDKFVDAKSDILSTIPRTQEEHEELDNLNNNFKERLDDLEQKSSLPDEKGKKSRIKTILTRIKNV</sequence>
<reference evidence="2 5" key="2">
    <citation type="submission" date="2017-09" db="EMBL/GenBank/DDBJ databases">
        <title>Extensive intraspecific genome diversity in a model arbuscular mycorrhizal fungus.</title>
        <authorList>
            <person name="Chen E.C."/>
            <person name="Morin E."/>
            <person name="Beaudet D."/>
            <person name="Noel J."/>
            <person name="Ndikumana S."/>
            <person name="Charron P."/>
            <person name="St-Onge C."/>
            <person name="Giorgi J."/>
            <person name="Grigoriev I.V."/>
            <person name="Roux C."/>
            <person name="Martin F.M."/>
            <person name="Corradi N."/>
        </authorList>
    </citation>
    <scope>NUCLEOTIDE SEQUENCE [LARGE SCALE GENOMIC DNA]</scope>
    <source>
        <strain evidence="2 5">A5</strain>
    </source>
</reference>
<organism evidence="2 5">
    <name type="scientific">Rhizophagus irregularis</name>
    <dbReference type="NCBI Taxonomy" id="588596"/>
    <lineage>
        <taxon>Eukaryota</taxon>
        <taxon>Fungi</taxon>
        <taxon>Fungi incertae sedis</taxon>
        <taxon>Mucoromycota</taxon>
        <taxon>Glomeromycotina</taxon>
        <taxon>Glomeromycetes</taxon>
        <taxon>Glomerales</taxon>
        <taxon>Glomeraceae</taxon>
        <taxon>Rhizophagus</taxon>
    </lineage>
</organism>
<dbReference type="VEuPathDB" id="FungiDB:RhiirA1_441676"/>
<evidence type="ECO:0000313" key="5">
    <source>
        <dbReference type="Proteomes" id="UP000232722"/>
    </source>
</evidence>
<reference evidence="3 4" key="4">
    <citation type="submission" date="2017-10" db="EMBL/GenBank/DDBJ databases">
        <title>Genome analyses suggest a sexual origin of heterokaryosis in a supposedly ancient asexual fungus.</title>
        <authorList>
            <person name="Corradi N."/>
            <person name="Sedzielewska K."/>
            <person name="Noel J."/>
            <person name="Charron P."/>
            <person name="Farinelli L."/>
            <person name="Marton T."/>
            <person name="Kruger M."/>
            <person name="Pelin A."/>
            <person name="Brachmann A."/>
            <person name="Corradi N."/>
        </authorList>
    </citation>
    <scope>NUCLEOTIDE SEQUENCE [LARGE SCALE GENOMIC DNA]</scope>
    <source>
        <strain evidence="3 4">A1</strain>
    </source>
</reference>
<dbReference type="EMBL" id="LLXH01000458">
    <property type="protein sequence ID" value="PKC66512.1"/>
    <property type="molecule type" value="Genomic_DNA"/>
</dbReference>
<dbReference type="Proteomes" id="UP000232688">
    <property type="component" value="Unassembled WGS sequence"/>
</dbReference>
<dbReference type="Proteomes" id="UP000232722">
    <property type="component" value="Unassembled WGS sequence"/>
</dbReference>
<evidence type="ECO:0000256" key="1">
    <source>
        <dbReference type="SAM" id="Coils"/>
    </source>
</evidence>
<keyword evidence="1" id="KW-0175">Coiled coil</keyword>